<sequence>METMHQQIAAPGVANDELRVRIYECFFEPDPQCSSPTKINLLDVDTIKHHAPDLAIFATSHLVRQEAYDIGKQAERKYFQDTRFTLEFVVPHNAPPRQVKIFEPDLRDTMAAVTSLPCLPISTLEMCLIFQLSAGRNFWMRFICTSTSDGQIDATREFGHGASAGLLSLGPPGPVVTFGRGEDDSAASKVQGLRLTRGKDPVFLNVGKLAEVVLYTAGWASAEHCQVLLSRKQRQ</sequence>
<accession>A0AAN7WDJ2</accession>
<organism evidence="1 2">
    <name type="scientific">Elasticomyces elasticus</name>
    <dbReference type="NCBI Taxonomy" id="574655"/>
    <lineage>
        <taxon>Eukaryota</taxon>
        <taxon>Fungi</taxon>
        <taxon>Dikarya</taxon>
        <taxon>Ascomycota</taxon>
        <taxon>Pezizomycotina</taxon>
        <taxon>Dothideomycetes</taxon>
        <taxon>Dothideomycetidae</taxon>
        <taxon>Mycosphaerellales</taxon>
        <taxon>Teratosphaeriaceae</taxon>
        <taxon>Elasticomyces</taxon>
    </lineage>
</organism>
<name>A0AAN7WDJ2_9PEZI</name>
<evidence type="ECO:0000313" key="2">
    <source>
        <dbReference type="Proteomes" id="UP001310594"/>
    </source>
</evidence>
<proteinExistence type="predicted"/>
<reference evidence="1" key="1">
    <citation type="submission" date="2023-08" db="EMBL/GenBank/DDBJ databases">
        <title>Black Yeasts Isolated from many extreme environments.</title>
        <authorList>
            <person name="Coleine C."/>
            <person name="Stajich J.E."/>
            <person name="Selbmann L."/>
        </authorList>
    </citation>
    <scope>NUCLEOTIDE SEQUENCE</scope>
    <source>
        <strain evidence="1">CCFEE 5810</strain>
    </source>
</reference>
<evidence type="ECO:0000313" key="1">
    <source>
        <dbReference type="EMBL" id="KAK5703273.1"/>
    </source>
</evidence>
<dbReference type="Proteomes" id="UP001310594">
    <property type="component" value="Unassembled WGS sequence"/>
</dbReference>
<dbReference type="EMBL" id="JAVRQU010000005">
    <property type="protein sequence ID" value="KAK5703273.1"/>
    <property type="molecule type" value="Genomic_DNA"/>
</dbReference>
<protein>
    <submittedName>
        <fullName evidence="1">Uncharacterized protein</fullName>
    </submittedName>
</protein>
<comment type="caution">
    <text evidence="1">The sequence shown here is derived from an EMBL/GenBank/DDBJ whole genome shotgun (WGS) entry which is preliminary data.</text>
</comment>
<gene>
    <name evidence="1" type="ORF">LTR97_004222</name>
</gene>
<dbReference type="AlphaFoldDB" id="A0AAN7WDJ2"/>